<dbReference type="Pfam" id="PF00076">
    <property type="entry name" value="RRM_1"/>
    <property type="match status" value="1"/>
</dbReference>
<dbReference type="FunFam" id="3.30.70.330:FF:000132">
    <property type="entry name" value="Small nuclear ribonucleoprotein U11/U12 subunit 35"/>
    <property type="match status" value="1"/>
</dbReference>
<keyword evidence="6" id="KW-1185">Reference proteome</keyword>
<dbReference type="AlphaFoldDB" id="A0A1R2D3K3"/>
<keyword evidence="3" id="KW-0694">RNA-binding</keyword>
<evidence type="ECO:0000259" key="4">
    <source>
        <dbReference type="PROSITE" id="PS50102"/>
    </source>
</evidence>
<dbReference type="InterPro" id="IPR051183">
    <property type="entry name" value="U1_U11-U12_snRNP_70-35kDa"/>
</dbReference>
<organism evidence="5 6">
    <name type="scientific">Stentor coeruleus</name>
    <dbReference type="NCBI Taxonomy" id="5963"/>
    <lineage>
        <taxon>Eukaryota</taxon>
        <taxon>Sar</taxon>
        <taxon>Alveolata</taxon>
        <taxon>Ciliophora</taxon>
        <taxon>Postciliodesmatophora</taxon>
        <taxon>Heterotrichea</taxon>
        <taxon>Heterotrichida</taxon>
        <taxon>Stentoridae</taxon>
        <taxon>Stentor</taxon>
    </lineage>
</organism>
<dbReference type="PROSITE" id="PS50102">
    <property type="entry name" value="RRM"/>
    <property type="match status" value="1"/>
</dbReference>
<evidence type="ECO:0000256" key="3">
    <source>
        <dbReference type="PROSITE-ProRule" id="PRU00176"/>
    </source>
</evidence>
<dbReference type="InterPro" id="IPR035979">
    <property type="entry name" value="RBD_domain_sf"/>
</dbReference>
<dbReference type="GO" id="GO:0000398">
    <property type="term" value="P:mRNA splicing, via spliceosome"/>
    <property type="evidence" value="ECO:0007669"/>
    <property type="project" value="TreeGrafter"/>
</dbReference>
<dbReference type="GO" id="GO:0003729">
    <property type="term" value="F:mRNA binding"/>
    <property type="evidence" value="ECO:0007669"/>
    <property type="project" value="TreeGrafter"/>
</dbReference>
<evidence type="ECO:0000313" key="6">
    <source>
        <dbReference type="Proteomes" id="UP000187209"/>
    </source>
</evidence>
<dbReference type="GO" id="GO:0017069">
    <property type="term" value="F:snRNA binding"/>
    <property type="evidence" value="ECO:0007669"/>
    <property type="project" value="TreeGrafter"/>
</dbReference>
<accession>A0A1R2D3K3</accession>
<evidence type="ECO:0000313" key="5">
    <source>
        <dbReference type="EMBL" id="OMJ95844.1"/>
    </source>
</evidence>
<feature type="domain" description="RRM" evidence="4">
    <location>
        <begin position="50"/>
        <end position="128"/>
    </location>
</feature>
<dbReference type="Gene3D" id="3.30.70.330">
    <property type="match status" value="1"/>
</dbReference>
<protein>
    <recommendedName>
        <fullName evidence="4">RRM domain-containing protein</fullName>
    </recommendedName>
</protein>
<dbReference type="SMART" id="SM00360">
    <property type="entry name" value="RRM"/>
    <property type="match status" value="1"/>
</dbReference>
<comment type="subcellular location">
    <subcellularLocation>
        <location evidence="1">Nucleus</location>
    </subcellularLocation>
</comment>
<dbReference type="InterPro" id="IPR000504">
    <property type="entry name" value="RRM_dom"/>
</dbReference>
<dbReference type="Proteomes" id="UP000187209">
    <property type="component" value="Unassembled WGS sequence"/>
</dbReference>
<sequence length="159" mass="18649">MEKYNLFKVGNPGCKYKRKLHDRALKRAFKCQCIYYLDKPDPQVNTVTYRTLFVYNISYETSEDTLRKKFETFGEIVTLYIVRDFVTGESNGYAFIEYASSYNAEQAYKKGHKMLIDSRRVFVDWERSRGQEGWIPRRLGGGLGGKKKSRQLRFAPHSS</sequence>
<dbReference type="GO" id="GO:0071011">
    <property type="term" value="C:precatalytic spliceosome"/>
    <property type="evidence" value="ECO:0007669"/>
    <property type="project" value="TreeGrafter"/>
</dbReference>
<gene>
    <name evidence="5" type="ORF">SteCoe_747</name>
</gene>
<keyword evidence="2" id="KW-0539">Nucleus</keyword>
<dbReference type="PANTHER" id="PTHR13952">
    <property type="entry name" value="U1 SMALL NUCLEAR RIBONUCLEOPROTEIN 70 KD"/>
    <property type="match status" value="1"/>
</dbReference>
<dbReference type="EMBL" id="MPUH01000007">
    <property type="protein sequence ID" value="OMJ95844.1"/>
    <property type="molecule type" value="Genomic_DNA"/>
</dbReference>
<dbReference type="PANTHER" id="PTHR13952:SF6">
    <property type="entry name" value="U11_U12 SMALL NUCLEAR RIBONUCLEOPROTEIN 35 KDA PROTEIN"/>
    <property type="match status" value="1"/>
</dbReference>
<name>A0A1R2D3K3_9CILI</name>
<proteinExistence type="predicted"/>
<evidence type="ECO:0000256" key="1">
    <source>
        <dbReference type="ARBA" id="ARBA00004123"/>
    </source>
</evidence>
<reference evidence="5 6" key="1">
    <citation type="submission" date="2016-11" db="EMBL/GenBank/DDBJ databases">
        <title>The macronuclear genome of Stentor coeruleus: a giant cell with tiny introns.</title>
        <authorList>
            <person name="Slabodnick M."/>
            <person name="Ruby J.G."/>
            <person name="Reiff S.B."/>
            <person name="Swart E.C."/>
            <person name="Gosai S."/>
            <person name="Prabakaran S."/>
            <person name="Witkowska E."/>
            <person name="Larue G.E."/>
            <person name="Fisher S."/>
            <person name="Freeman R.M."/>
            <person name="Gunawardena J."/>
            <person name="Chu W."/>
            <person name="Stover N.A."/>
            <person name="Gregory B.D."/>
            <person name="Nowacki M."/>
            <person name="Derisi J."/>
            <person name="Roy S.W."/>
            <person name="Marshall W.F."/>
            <person name="Sood P."/>
        </authorList>
    </citation>
    <scope>NUCLEOTIDE SEQUENCE [LARGE SCALE GENOMIC DNA]</scope>
    <source>
        <strain evidence="5">WM001</strain>
    </source>
</reference>
<dbReference type="OrthoDB" id="272703at2759"/>
<dbReference type="InterPro" id="IPR012677">
    <property type="entry name" value="Nucleotide-bd_a/b_plait_sf"/>
</dbReference>
<comment type="caution">
    <text evidence="5">The sequence shown here is derived from an EMBL/GenBank/DDBJ whole genome shotgun (WGS) entry which is preliminary data.</text>
</comment>
<evidence type="ECO:0000256" key="2">
    <source>
        <dbReference type="ARBA" id="ARBA00023242"/>
    </source>
</evidence>
<dbReference type="SUPFAM" id="SSF54928">
    <property type="entry name" value="RNA-binding domain, RBD"/>
    <property type="match status" value="1"/>
</dbReference>